<accession>A0A813PB97</accession>
<feature type="compositionally biased region" description="Basic and acidic residues" evidence="1">
    <location>
        <begin position="54"/>
        <end position="64"/>
    </location>
</feature>
<name>A0A813PB97_9BILA</name>
<sequence length="168" mass="18679">MSSENLITPETKKNVDEYSRDVKNIGHVGREALGDLGQMSKEKAGEYIQAAHEASLHAGEKSRESAGLASEWSEDAKERAATAYKEAMMRGEEMAGHIPSRGLLETASESLQHAKEFVAEKLKDTSEVIKHPFKFGKEKIEHIGELFKGKVKISEPNAQEEQQRQTRA</sequence>
<dbReference type="EMBL" id="CAJNOC010000360">
    <property type="protein sequence ID" value="CAF0750281.1"/>
    <property type="molecule type" value="Genomic_DNA"/>
</dbReference>
<dbReference type="Proteomes" id="UP000663879">
    <property type="component" value="Unassembled WGS sequence"/>
</dbReference>
<keyword evidence="3" id="KW-1185">Reference proteome</keyword>
<feature type="region of interest" description="Disordered" evidence="1">
    <location>
        <begin position="51"/>
        <end position="75"/>
    </location>
</feature>
<gene>
    <name evidence="2" type="ORF">OXX778_LOCUS3876</name>
</gene>
<reference evidence="2" key="1">
    <citation type="submission" date="2021-02" db="EMBL/GenBank/DDBJ databases">
        <authorList>
            <person name="Nowell W R."/>
        </authorList>
    </citation>
    <scope>NUCLEOTIDE SEQUENCE</scope>
    <source>
        <strain evidence="2">Ploen Becks lab</strain>
    </source>
</reference>
<proteinExistence type="predicted"/>
<evidence type="ECO:0000256" key="1">
    <source>
        <dbReference type="SAM" id="MobiDB-lite"/>
    </source>
</evidence>
<evidence type="ECO:0000313" key="2">
    <source>
        <dbReference type="EMBL" id="CAF0750281.1"/>
    </source>
</evidence>
<comment type="caution">
    <text evidence="2">The sequence shown here is derived from an EMBL/GenBank/DDBJ whole genome shotgun (WGS) entry which is preliminary data.</text>
</comment>
<organism evidence="2 3">
    <name type="scientific">Brachionus calyciflorus</name>
    <dbReference type="NCBI Taxonomy" id="104777"/>
    <lineage>
        <taxon>Eukaryota</taxon>
        <taxon>Metazoa</taxon>
        <taxon>Spiralia</taxon>
        <taxon>Gnathifera</taxon>
        <taxon>Rotifera</taxon>
        <taxon>Eurotatoria</taxon>
        <taxon>Monogononta</taxon>
        <taxon>Pseudotrocha</taxon>
        <taxon>Ploima</taxon>
        <taxon>Brachionidae</taxon>
        <taxon>Brachionus</taxon>
    </lineage>
</organism>
<dbReference type="AlphaFoldDB" id="A0A813PB97"/>
<protein>
    <submittedName>
        <fullName evidence="2">Uncharacterized protein</fullName>
    </submittedName>
</protein>
<dbReference type="OrthoDB" id="10566221at2759"/>
<evidence type="ECO:0000313" key="3">
    <source>
        <dbReference type="Proteomes" id="UP000663879"/>
    </source>
</evidence>